<accession>A0A9W6WDU0</accession>
<keyword evidence="2" id="KW-1133">Transmembrane helix</keyword>
<comment type="caution">
    <text evidence="3">The sequence shown here is derived from an EMBL/GenBank/DDBJ whole genome shotgun (WGS) entry which is preliminary data.</text>
</comment>
<feature type="transmembrane region" description="Helical" evidence="2">
    <location>
        <begin position="31"/>
        <end position="52"/>
    </location>
</feature>
<evidence type="ECO:0000313" key="3">
    <source>
        <dbReference type="EMBL" id="GLZ81185.1"/>
    </source>
</evidence>
<feature type="compositionally biased region" description="Basic and acidic residues" evidence="1">
    <location>
        <begin position="91"/>
        <end position="107"/>
    </location>
</feature>
<sequence length="107" mass="10890">MKGWVAAGGGLVLVGLGVFLAAQGFDRAVGWAGVLSLFVGVAALVAAVLPLLGPRQSVEGTAGRDINQVGRVKNFSTGKGAPRKGATAGRDINRVEEAGDFRTGDDR</sequence>
<protein>
    <submittedName>
        <fullName evidence="3">Uncharacterized protein</fullName>
    </submittedName>
</protein>
<evidence type="ECO:0000256" key="2">
    <source>
        <dbReference type="SAM" id="Phobius"/>
    </source>
</evidence>
<keyword evidence="4" id="KW-1185">Reference proteome</keyword>
<keyword evidence="2" id="KW-0812">Transmembrane</keyword>
<reference evidence="3" key="1">
    <citation type="submission" date="2023-03" db="EMBL/GenBank/DDBJ databases">
        <title>Actinorhabdospora filicis NBRC 111898.</title>
        <authorList>
            <person name="Ichikawa N."/>
            <person name="Sato H."/>
            <person name="Tonouchi N."/>
        </authorList>
    </citation>
    <scope>NUCLEOTIDE SEQUENCE</scope>
    <source>
        <strain evidence="3">NBRC 111898</strain>
    </source>
</reference>
<name>A0A9W6WDU0_9ACTN</name>
<proteinExistence type="predicted"/>
<dbReference type="EMBL" id="BSTX01000005">
    <property type="protein sequence ID" value="GLZ81185.1"/>
    <property type="molecule type" value="Genomic_DNA"/>
</dbReference>
<organism evidence="3 4">
    <name type="scientific">Actinorhabdospora filicis</name>
    <dbReference type="NCBI Taxonomy" id="1785913"/>
    <lineage>
        <taxon>Bacteria</taxon>
        <taxon>Bacillati</taxon>
        <taxon>Actinomycetota</taxon>
        <taxon>Actinomycetes</taxon>
        <taxon>Micromonosporales</taxon>
        <taxon>Micromonosporaceae</taxon>
        <taxon>Actinorhabdospora</taxon>
    </lineage>
</organism>
<keyword evidence="2" id="KW-0472">Membrane</keyword>
<evidence type="ECO:0000256" key="1">
    <source>
        <dbReference type="SAM" id="MobiDB-lite"/>
    </source>
</evidence>
<dbReference type="AlphaFoldDB" id="A0A9W6WDU0"/>
<gene>
    <name evidence="3" type="ORF">Afil01_59920</name>
</gene>
<dbReference type="Proteomes" id="UP001165079">
    <property type="component" value="Unassembled WGS sequence"/>
</dbReference>
<dbReference type="RefSeq" id="WP_285666584.1">
    <property type="nucleotide sequence ID" value="NZ_BSTX01000005.1"/>
</dbReference>
<feature type="region of interest" description="Disordered" evidence="1">
    <location>
        <begin position="74"/>
        <end position="107"/>
    </location>
</feature>
<evidence type="ECO:0000313" key="4">
    <source>
        <dbReference type="Proteomes" id="UP001165079"/>
    </source>
</evidence>